<dbReference type="InterPro" id="IPR037523">
    <property type="entry name" value="VOC_core"/>
</dbReference>
<dbReference type="OrthoDB" id="5371818at2759"/>
<comment type="similarity">
    <text evidence="1">Belongs to the glyoxalase I family.</text>
</comment>
<dbReference type="Gene3D" id="3.10.180.10">
    <property type="entry name" value="2,3-Dihydroxybiphenyl 1,2-Dioxygenase, domain 1"/>
    <property type="match status" value="1"/>
</dbReference>
<dbReference type="GO" id="GO:0004462">
    <property type="term" value="F:lactoylglutathione lyase activity"/>
    <property type="evidence" value="ECO:0007669"/>
    <property type="project" value="InterPro"/>
</dbReference>
<dbReference type="CDD" id="cd07253">
    <property type="entry name" value="GLOD5"/>
    <property type="match status" value="1"/>
</dbReference>
<keyword evidence="5" id="KW-1185">Reference proteome</keyword>
<dbReference type="InterPro" id="IPR050383">
    <property type="entry name" value="GlyoxalaseI/FosfomycinResist"/>
</dbReference>
<dbReference type="SUPFAM" id="SSF54593">
    <property type="entry name" value="Glyoxalase/Bleomycin resistance protein/Dihydroxybiphenyl dioxygenase"/>
    <property type="match status" value="1"/>
</dbReference>
<dbReference type="InterPro" id="IPR018146">
    <property type="entry name" value="Glyoxalase_1_CS"/>
</dbReference>
<dbReference type="GeneID" id="54570611"/>
<feature type="domain" description="VOC" evidence="3">
    <location>
        <begin position="8"/>
        <end position="133"/>
    </location>
</feature>
<evidence type="ECO:0000259" key="3">
    <source>
        <dbReference type="PROSITE" id="PS51819"/>
    </source>
</evidence>
<gene>
    <name evidence="4" type="ORF">M409DRAFT_67310</name>
</gene>
<evidence type="ECO:0000256" key="2">
    <source>
        <dbReference type="ARBA" id="ARBA00022723"/>
    </source>
</evidence>
<dbReference type="Proteomes" id="UP000799537">
    <property type="component" value="Unassembled WGS sequence"/>
</dbReference>
<dbReference type="PROSITE" id="PS51819">
    <property type="entry name" value="VOC"/>
    <property type="match status" value="1"/>
</dbReference>
<reference evidence="4" key="1">
    <citation type="journal article" date="2020" name="Stud. Mycol.">
        <title>101 Dothideomycetes genomes: a test case for predicting lifestyles and emergence of pathogens.</title>
        <authorList>
            <person name="Haridas S."/>
            <person name="Albert R."/>
            <person name="Binder M."/>
            <person name="Bloem J."/>
            <person name="Labutti K."/>
            <person name="Salamov A."/>
            <person name="Andreopoulos B."/>
            <person name="Baker S."/>
            <person name="Barry K."/>
            <person name="Bills G."/>
            <person name="Bluhm B."/>
            <person name="Cannon C."/>
            <person name="Castanera R."/>
            <person name="Culley D."/>
            <person name="Daum C."/>
            <person name="Ezra D."/>
            <person name="Gonzalez J."/>
            <person name="Henrissat B."/>
            <person name="Kuo A."/>
            <person name="Liang C."/>
            <person name="Lipzen A."/>
            <person name="Lutzoni F."/>
            <person name="Magnuson J."/>
            <person name="Mondo S."/>
            <person name="Nolan M."/>
            <person name="Ohm R."/>
            <person name="Pangilinan J."/>
            <person name="Park H.-J."/>
            <person name="Ramirez L."/>
            <person name="Alfaro M."/>
            <person name="Sun H."/>
            <person name="Tritt A."/>
            <person name="Yoshinaga Y."/>
            <person name="Zwiers L.-H."/>
            <person name="Turgeon B."/>
            <person name="Goodwin S."/>
            <person name="Spatafora J."/>
            <person name="Crous P."/>
            <person name="Grigoriev I."/>
        </authorList>
    </citation>
    <scope>NUCLEOTIDE SEQUENCE</scope>
    <source>
        <strain evidence="4">ATCC 36951</strain>
    </source>
</reference>
<organism evidence="4 5">
    <name type="scientific">Zasmidium cellare ATCC 36951</name>
    <dbReference type="NCBI Taxonomy" id="1080233"/>
    <lineage>
        <taxon>Eukaryota</taxon>
        <taxon>Fungi</taxon>
        <taxon>Dikarya</taxon>
        <taxon>Ascomycota</taxon>
        <taxon>Pezizomycotina</taxon>
        <taxon>Dothideomycetes</taxon>
        <taxon>Dothideomycetidae</taxon>
        <taxon>Mycosphaerellales</taxon>
        <taxon>Mycosphaerellaceae</taxon>
        <taxon>Zasmidium</taxon>
    </lineage>
</organism>
<name>A0A6A6CH40_ZASCE</name>
<dbReference type="PANTHER" id="PTHR21366">
    <property type="entry name" value="GLYOXALASE FAMILY PROTEIN"/>
    <property type="match status" value="1"/>
</dbReference>
<evidence type="ECO:0000313" key="4">
    <source>
        <dbReference type="EMBL" id="KAF2165508.1"/>
    </source>
</evidence>
<evidence type="ECO:0000313" key="5">
    <source>
        <dbReference type="Proteomes" id="UP000799537"/>
    </source>
</evidence>
<protein>
    <recommendedName>
        <fullName evidence="3">VOC domain-containing protein</fullName>
    </recommendedName>
</protein>
<proteinExistence type="inferred from homology"/>
<dbReference type="AlphaFoldDB" id="A0A6A6CH40"/>
<dbReference type="PROSITE" id="PS00934">
    <property type="entry name" value="GLYOXALASE_I_1"/>
    <property type="match status" value="1"/>
</dbReference>
<dbReference type="Pfam" id="PF00903">
    <property type="entry name" value="Glyoxalase"/>
    <property type="match status" value="1"/>
</dbReference>
<dbReference type="GO" id="GO:0046872">
    <property type="term" value="F:metal ion binding"/>
    <property type="evidence" value="ECO:0007669"/>
    <property type="project" value="UniProtKB-KW"/>
</dbReference>
<keyword evidence="2" id="KW-0479">Metal-binding</keyword>
<sequence length="134" mass="14754">MASIAVKSIDHVVLTVKNIPATINFYTTRLGMKHEVFTSKGVERHALLFGSQKLNLHQSGKEFEPKAGKVQPGSEDLCFITDHPVDDVLKTWKSAGIDVLEGGEVVDRTGAVGKLRSVYCRDPDENLIEVSNYV</sequence>
<evidence type="ECO:0000256" key="1">
    <source>
        <dbReference type="ARBA" id="ARBA00010363"/>
    </source>
</evidence>
<dbReference type="InterPro" id="IPR004360">
    <property type="entry name" value="Glyas_Fos-R_dOase_dom"/>
</dbReference>
<accession>A0A6A6CH40</accession>
<dbReference type="InterPro" id="IPR029068">
    <property type="entry name" value="Glyas_Bleomycin-R_OHBP_Dase"/>
</dbReference>
<dbReference type="PANTHER" id="PTHR21366:SF14">
    <property type="entry name" value="GLYOXALASE DOMAIN-CONTAINING PROTEIN 5"/>
    <property type="match status" value="1"/>
</dbReference>
<dbReference type="EMBL" id="ML993600">
    <property type="protein sequence ID" value="KAF2165508.1"/>
    <property type="molecule type" value="Genomic_DNA"/>
</dbReference>
<dbReference type="RefSeq" id="XP_033666397.1">
    <property type="nucleotide sequence ID" value="XM_033817339.1"/>
</dbReference>